<organism evidence="8 9">
    <name type="scientific">Phytophthora cactorum</name>
    <dbReference type="NCBI Taxonomy" id="29920"/>
    <lineage>
        <taxon>Eukaryota</taxon>
        <taxon>Sar</taxon>
        <taxon>Stramenopiles</taxon>
        <taxon>Oomycota</taxon>
        <taxon>Peronosporomycetes</taxon>
        <taxon>Peronosporales</taxon>
        <taxon>Peronosporaceae</taxon>
        <taxon>Phytophthora</taxon>
    </lineage>
</organism>
<keyword evidence="9" id="KW-1185">Reference proteome</keyword>
<evidence type="ECO:0000313" key="7">
    <source>
        <dbReference type="EMBL" id="KAG6958126.1"/>
    </source>
</evidence>
<dbReference type="Proteomes" id="UP000736787">
    <property type="component" value="Unassembled WGS sequence"/>
</dbReference>
<comment type="caution">
    <text evidence="8">The sequence shown here is derived from an EMBL/GenBank/DDBJ whole genome shotgun (WGS) entry which is preliminary data.</text>
</comment>
<dbReference type="AlphaFoldDB" id="A0A329SXJ4"/>
<evidence type="ECO:0000313" key="2">
    <source>
        <dbReference type="EMBL" id="KAG2861857.1"/>
    </source>
</evidence>
<dbReference type="EMBL" id="RCMI01000268">
    <property type="protein sequence ID" value="KAG2921161.1"/>
    <property type="molecule type" value="Genomic_DNA"/>
</dbReference>
<dbReference type="Proteomes" id="UP000697107">
    <property type="component" value="Unassembled WGS sequence"/>
</dbReference>
<evidence type="ECO:0000256" key="1">
    <source>
        <dbReference type="SAM" id="MobiDB-lite"/>
    </source>
</evidence>
<dbReference type="EMBL" id="RCML01000454">
    <property type="protein sequence ID" value="KAG2976630.1"/>
    <property type="molecule type" value="Genomic_DNA"/>
</dbReference>
<dbReference type="Proteomes" id="UP000774804">
    <property type="component" value="Unassembled WGS sequence"/>
</dbReference>
<evidence type="ECO:0000313" key="4">
    <source>
        <dbReference type="EMBL" id="KAG2942211.1"/>
    </source>
</evidence>
<feature type="region of interest" description="Disordered" evidence="1">
    <location>
        <begin position="136"/>
        <end position="186"/>
    </location>
</feature>
<dbReference type="EMBL" id="JAENGZ010000505">
    <property type="protein sequence ID" value="KAG6958126.1"/>
    <property type="molecule type" value="Genomic_DNA"/>
</dbReference>
<evidence type="ECO:0008006" key="10">
    <source>
        <dbReference type="Google" id="ProtNLM"/>
    </source>
</evidence>
<evidence type="ECO:0000313" key="8">
    <source>
        <dbReference type="EMBL" id="RAW41597.1"/>
    </source>
</evidence>
<dbReference type="Proteomes" id="UP000688947">
    <property type="component" value="Unassembled WGS sequence"/>
</dbReference>
<evidence type="ECO:0000313" key="6">
    <source>
        <dbReference type="EMBL" id="KAG3219925.1"/>
    </source>
</evidence>
<feature type="compositionally biased region" description="Basic residues" evidence="1">
    <location>
        <begin position="175"/>
        <end position="186"/>
    </location>
</feature>
<accession>A0A329SXJ4</accession>
<dbReference type="Proteomes" id="UP000735874">
    <property type="component" value="Unassembled WGS sequence"/>
</dbReference>
<name>A0A329SXJ4_9STRA</name>
<feature type="compositionally biased region" description="Polar residues" evidence="1">
    <location>
        <begin position="153"/>
        <end position="163"/>
    </location>
</feature>
<evidence type="ECO:0000313" key="9">
    <source>
        <dbReference type="Proteomes" id="UP000251314"/>
    </source>
</evidence>
<protein>
    <recommendedName>
        <fullName evidence="10">WRC domain-containing protein</fullName>
    </recommendedName>
</protein>
<evidence type="ECO:0000313" key="5">
    <source>
        <dbReference type="EMBL" id="KAG2976630.1"/>
    </source>
</evidence>
<reference evidence="8 9" key="1">
    <citation type="submission" date="2018-01" db="EMBL/GenBank/DDBJ databases">
        <title>Draft genome of the strawberry crown rot pathogen Phytophthora cactorum.</title>
        <authorList>
            <person name="Armitage A.D."/>
            <person name="Lysoe E."/>
            <person name="Nellist C.F."/>
            <person name="Harrison R.J."/>
            <person name="Brurberg M.B."/>
        </authorList>
    </citation>
    <scope>NUCLEOTIDE SEQUENCE [LARGE SCALE GENOMIC DNA]</scope>
    <source>
        <strain evidence="8 9">10300</strain>
    </source>
</reference>
<proteinExistence type="predicted"/>
<feature type="compositionally biased region" description="Basic and acidic residues" evidence="1">
    <location>
        <begin position="136"/>
        <end position="151"/>
    </location>
</feature>
<gene>
    <name evidence="7" type="ORF">JG687_00009575</name>
    <name evidence="8" type="ORF">PC110_g2239</name>
    <name evidence="2" type="ORF">PC113_g6825</name>
    <name evidence="3" type="ORF">PC115_g9611</name>
    <name evidence="4" type="ORF">PC117_g9880</name>
    <name evidence="5" type="ORF">PC118_g13334</name>
    <name evidence="6" type="ORF">PC129_g9306</name>
</gene>
<dbReference type="EMBL" id="MJFZ01000028">
    <property type="protein sequence ID" value="RAW41597.1"/>
    <property type="molecule type" value="Genomic_DNA"/>
</dbReference>
<evidence type="ECO:0000313" key="3">
    <source>
        <dbReference type="EMBL" id="KAG2921161.1"/>
    </source>
</evidence>
<dbReference type="Proteomes" id="UP000251314">
    <property type="component" value="Unassembled WGS sequence"/>
</dbReference>
<reference evidence="2" key="2">
    <citation type="submission" date="2018-10" db="EMBL/GenBank/DDBJ databases">
        <title>Effector identification in a new, highly contiguous assembly of the strawberry crown rot pathogen Phytophthora cactorum.</title>
        <authorList>
            <person name="Armitage A.D."/>
            <person name="Nellist C.F."/>
            <person name="Bates H."/>
            <person name="Vickerstaff R.J."/>
            <person name="Harrison R.J."/>
        </authorList>
    </citation>
    <scope>NUCLEOTIDE SEQUENCE</scope>
    <source>
        <strain evidence="2">15-7</strain>
        <strain evidence="3">4032</strain>
        <strain evidence="4">4040</strain>
        <strain evidence="5">P415</strain>
        <strain evidence="6">P421</strain>
    </source>
</reference>
<dbReference type="EMBL" id="RCMK01000233">
    <property type="protein sequence ID" value="KAG2942211.1"/>
    <property type="molecule type" value="Genomic_DNA"/>
</dbReference>
<dbReference type="OrthoDB" id="68969at2759"/>
<dbReference type="VEuPathDB" id="FungiDB:PC110_g2239"/>
<feature type="compositionally biased region" description="Basic and acidic residues" evidence="1">
    <location>
        <begin position="164"/>
        <end position="174"/>
    </location>
</feature>
<reference evidence="7" key="3">
    <citation type="submission" date="2021-01" db="EMBL/GenBank/DDBJ databases">
        <title>Phytophthora aleatoria, a newly-described species from Pinus radiata is distinct from Phytophthora cactorum isolates based on comparative genomics.</title>
        <authorList>
            <person name="Mcdougal R."/>
            <person name="Panda P."/>
            <person name="Williams N."/>
            <person name="Studholme D.J."/>
        </authorList>
    </citation>
    <scope>NUCLEOTIDE SEQUENCE</scope>
    <source>
        <strain evidence="7">NZFS 3830</strain>
    </source>
</reference>
<sequence length="186" mass="21149">MQFSLKKLCLRDEWALPSLRSMFPGASSSQSTSKATPVDTSMTLGGLPPTNAFNKTQQIDIKTEDISSADSTGSNEIVTAFDSLDAENPESDALPLEFQCRYRQGKCSQPRTLKKNGSMHSFCEYHRQLSVRNQRVFDQKKRRLQEGRIDVETQPQRSTANTSSHEDVQQETHEAKKRPKRRRRTV</sequence>
<dbReference type="EMBL" id="RCMV01000289">
    <property type="protein sequence ID" value="KAG3219925.1"/>
    <property type="molecule type" value="Genomic_DNA"/>
</dbReference>
<dbReference type="Proteomes" id="UP000760860">
    <property type="component" value="Unassembled WGS sequence"/>
</dbReference>
<dbReference type="EMBL" id="RCMG01000143">
    <property type="protein sequence ID" value="KAG2861857.1"/>
    <property type="molecule type" value="Genomic_DNA"/>
</dbReference>